<keyword evidence="7" id="KW-1185">Reference proteome</keyword>
<dbReference type="InterPro" id="IPR001144">
    <property type="entry name" value="Enterotoxin_A"/>
</dbReference>
<dbReference type="SUPFAM" id="SSF56399">
    <property type="entry name" value="ADP-ribosylation"/>
    <property type="match status" value="1"/>
</dbReference>
<evidence type="ECO:0000256" key="1">
    <source>
        <dbReference type="ARBA" id="ARBA00022656"/>
    </source>
</evidence>
<dbReference type="Proteomes" id="UP000326340">
    <property type="component" value="Unassembled WGS sequence"/>
</dbReference>
<protein>
    <submittedName>
        <fullName evidence="6">Uncharacterized protein</fullName>
    </submittedName>
</protein>
<sequence>MHTSSFILFFGLLASVVRAVTLYRGDTRGPRQIKDAGGFKSRADHDHAQGTLFEHVMKQLMHPMRNRYIPTSIEREAAMKHGDSRYLYHIDWDEIEEQIWDVAAEYEKAGKTNPLASEKEFAVEYHIPWEAVIKVEKNVDGEWRAIRFSKRGFELFEEDVFVD</sequence>
<feature type="signal peptide" evidence="5">
    <location>
        <begin position="1"/>
        <end position="19"/>
    </location>
</feature>
<dbReference type="Gene3D" id="3.90.210.10">
    <property type="entry name" value="Heat-Labile Enterotoxin, subunit A"/>
    <property type="match status" value="1"/>
</dbReference>
<evidence type="ECO:0000256" key="4">
    <source>
        <dbReference type="ARBA" id="ARBA00023157"/>
    </source>
</evidence>
<organism evidence="6 7">
    <name type="scientific">Colletotrichum shisoi</name>
    <dbReference type="NCBI Taxonomy" id="2078593"/>
    <lineage>
        <taxon>Eukaryota</taxon>
        <taxon>Fungi</taxon>
        <taxon>Dikarya</taxon>
        <taxon>Ascomycota</taxon>
        <taxon>Pezizomycotina</taxon>
        <taxon>Sordariomycetes</taxon>
        <taxon>Hypocreomycetidae</taxon>
        <taxon>Glomerellales</taxon>
        <taxon>Glomerellaceae</taxon>
        <taxon>Colletotrichum</taxon>
        <taxon>Colletotrichum destructivum species complex</taxon>
    </lineage>
</organism>
<keyword evidence="3" id="KW-0843">Virulence</keyword>
<dbReference type="GO" id="GO:0090729">
    <property type="term" value="F:toxin activity"/>
    <property type="evidence" value="ECO:0007669"/>
    <property type="project" value="UniProtKB-KW"/>
</dbReference>
<proteinExistence type="predicted"/>
<dbReference type="OrthoDB" id="4927890at2759"/>
<accession>A0A5Q4BUS3</accession>
<keyword evidence="2 5" id="KW-0732">Signal</keyword>
<evidence type="ECO:0000256" key="5">
    <source>
        <dbReference type="SAM" id="SignalP"/>
    </source>
</evidence>
<keyword evidence="4" id="KW-1015">Disulfide bond</keyword>
<dbReference type="EMBL" id="PUHP01000394">
    <property type="protein sequence ID" value="TQN70376.1"/>
    <property type="molecule type" value="Genomic_DNA"/>
</dbReference>
<feature type="chain" id="PRO_5024988292" evidence="5">
    <location>
        <begin position="20"/>
        <end position="163"/>
    </location>
</feature>
<evidence type="ECO:0000256" key="2">
    <source>
        <dbReference type="ARBA" id="ARBA00022729"/>
    </source>
</evidence>
<keyword evidence="1" id="KW-0800">Toxin</keyword>
<reference evidence="6 7" key="1">
    <citation type="journal article" date="2019" name="Sci. Rep.">
        <title>Colletotrichum shisoi sp. nov., an anthracnose pathogen of Perilla frutescens in Japan: molecular phylogenetic, morphological and genomic evidence.</title>
        <authorList>
            <person name="Gan P."/>
            <person name="Tsushima A."/>
            <person name="Hiroyama R."/>
            <person name="Narusaka M."/>
            <person name="Takano Y."/>
            <person name="Narusaka Y."/>
            <person name="Kawaradani M."/>
            <person name="Damm U."/>
            <person name="Shirasu K."/>
        </authorList>
    </citation>
    <scope>NUCLEOTIDE SEQUENCE [LARGE SCALE GENOMIC DNA]</scope>
    <source>
        <strain evidence="6 7">PG-2018a</strain>
    </source>
</reference>
<evidence type="ECO:0000313" key="6">
    <source>
        <dbReference type="EMBL" id="TQN70376.1"/>
    </source>
</evidence>
<dbReference type="Pfam" id="PF01375">
    <property type="entry name" value="Enterotoxin_a"/>
    <property type="match status" value="1"/>
</dbReference>
<gene>
    <name evidence="6" type="ORF">CSHISOI_05170</name>
</gene>
<name>A0A5Q4BUS3_9PEZI</name>
<comment type="caution">
    <text evidence="6">The sequence shown here is derived from an EMBL/GenBank/DDBJ whole genome shotgun (WGS) entry which is preliminary data.</text>
</comment>
<dbReference type="AlphaFoldDB" id="A0A5Q4BUS3"/>
<evidence type="ECO:0000256" key="3">
    <source>
        <dbReference type="ARBA" id="ARBA00023026"/>
    </source>
</evidence>
<evidence type="ECO:0000313" key="7">
    <source>
        <dbReference type="Proteomes" id="UP000326340"/>
    </source>
</evidence>